<dbReference type="AlphaFoldDB" id="A0A2S6F7Q9"/>
<organism evidence="1 2">
    <name type="scientific">Legionella pneumophila</name>
    <dbReference type="NCBI Taxonomy" id="446"/>
    <lineage>
        <taxon>Bacteria</taxon>
        <taxon>Pseudomonadati</taxon>
        <taxon>Pseudomonadota</taxon>
        <taxon>Gammaproteobacteria</taxon>
        <taxon>Legionellales</taxon>
        <taxon>Legionellaceae</taxon>
        <taxon>Legionella</taxon>
    </lineage>
</organism>
<dbReference type="EMBL" id="PQWY01000002">
    <property type="protein sequence ID" value="PPK33466.1"/>
    <property type="molecule type" value="Genomic_DNA"/>
</dbReference>
<dbReference type="Gene3D" id="3.20.20.80">
    <property type="entry name" value="Glycosidases"/>
    <property type="match status" value="1"/>
</dbReference>
<reference evidence="1 2" key="1">
    <citation type="submission" date="2018-02" db="EMBL/GenBank/DDBJ databases">
        <title>Draft genome sequences of four Legionella pneumophila clinical strains isolated in Ontario.</title>
        <authorList>
            <person name="Fortuna A."/>
            <person name="Ramnarine R."/>
            <person name="Li A."/>
            <person name="Frantz C."/>
            <person name="Mallo G."/>
        </authorList>
    </citation>
    <scope>NUCLEOTIDE SEQUENCE [LARGE SCALE GENOMIC DNA]</scope>
    <source>
        <strain evidence="1 2">LG61</strain>
    </source>
</reference>
<dbReference type="InterPro" id="IPR017853">
    <property type="entry name" value="GH"/>
</dbReference>
<dbReference type="SUPFAM" id="SSF51445">
    <property type="entry name" value="(Trans)glycosidases"/>
    <property type="match status" value="1"/>
</dbReference>
<evidence type="ECO:0000313" key="1">
    <source>
        <dbReference type="EMBL" id="PPK33466.1"/>
    </source>
</evidence>
<accession>A0A2S6F7Q9</accession>
<proteinExistence type="predicted"/>
<dbReference type="RefSeq" id="WP_027227965.1">
    <property type="nucleotide sequence ID" value="NZ_CP017601.1"/>
</dbReference>
<dbReference type="OrthoDB" id="4047605at2"/>
<gene>
    <name evidence="1" type="ORF">C3928_01665</name>
</gene>
<evidence type="ECO:0000313" key="2">
    <source>
        <dbReference type="Proteomes" id="UP000239239"/>
    </source>
</evidence>
<comment type="caution">
    <text evidence="1">The sequence shown here is derived from an EMBL/GenBank/DDBJ whole genome shotgun (WGS) entry which is preliminary data.</text>
</comment>
<name>A0A2S6F7Q9_LEGPN</name>
<sequence length="344" mass="40334">MNIVRIFLSFLFLFFNCLGFAQSRVPQLFLFLGGDKASSFQKTLQNPCIQGVQIIYSWKQLEPQKGAYDFSKIEEDWNFLSRIDKKLFIQIQDRSFSPDVFHVPDYIRLEKAYHGGVVQQYDFPGEGKPITTGWVARTWDPAVRKRFQLLLKKLASKFDGKIYGINLPETSIDLDPDNLPEDFSSDKYFYSVLDNIGYLKKAFQKSRVIQYVNFFPDEWNDDHHYMSRLFAFARKHHIGLGGPDVVPYKKSQMKNSYPFFHKFKGKIETAVAIQEPDYTYTNPKTGDFYRFDDFYSFSQEYLGAYILFWNTEEPFFSEQLLPKLNSTYFNCEKVNNELQAADTA</sequence>
<dbReference type="Proteomes" id="UP000239239">
    <property type="component" value="Unassembled WGS sequence"/>
</dbReference>
<protein>
    <submittedName>
        <fullName evidence="1">Uncharacterized protein</fullName>
    </submittedName>
</protein>